<keyword evidence="8" id="KW-0482">Metalloprotease</keyword>
<proteinExistence type="inferred from homology"/>
<comment type="cofactor">
    <cofactor evidence="1">
        <name>Zn(2+)</name>
        <dbReference type="ChEBI" id="CHEBI:29105"/>
    </cofactor>
</comment>
<dbReference type="Gene3D" id="3.30.70.360">
    <property type="match status" value="2"/>
</dbReference>
<dbReference type="Proteomes" id="UP000052013">
    <property type="component" value="Unassembled WGS sequence"/>
</dbReference>
<dbReference type="InterPro" id="IPR011650">
    <property type="entry name" value="Peptidase_M20_dimer"/>
</dbReference>
<dbReference type="GO" id="GO:0008237">
    <property type="term" value="F:metallopeptidase activity"/>
    <property type="evidence" value="ECO:0007669"/>
    <property type="project" value="UniProtKB-KW"/>
</dbReference>
<dbReference type="Gene3D" id="3.40.630.10">
    <property type="entry name" value="Zn peptidases"/>
    <property type="match status" value="1"/>
</dbReference>
<keyword evidence="4" id="KW-0479">Metal-binding</keyword>
<comment type="caution">
    <text evidence="10">The sequence shown here is derived from an EMBL/GenBank/DDBJ whole genome shotgun (WGS) entry which is preliminary data.</text>
</comment>
<dbReference type="GO" id="GO:0006526">
    <property type="term" value="P:L-arginine biosynthetic process"/>
    <property type="evidence" value="ECO:0007669"/>
    <property type="project" value="TreeGrafter"/>
</dbReference>
<evidence type="ECO:0000256" key="1">
    <source>
        <dbReference type="ARBA" id="ARBA00001947"/>
    </source>
</evidence>
<dbReference type="SUPFAM" id="SSF53187">
    <property type="entry name" value="Zn-dependent exopeptidases"/>
    <property type="match status" value="1"/>
</dbReference>
<evidence type="ECO:0000256" key="6">
    <source>
        <dbReference type="ARBA" id="ARBA00022833"/>
    </source>
</evidence>
<dbReference type="InterPro" id="IPR050072">
    <property type="entry name" value="Peptidase_M20A"/>
</dbReference>
<dbReference type="InterPro" id="IPR002933">
    <property type="entry name" value="Peptidase_M20"/>
</dbReference>
<dbReference type="PANTHER" id="PTHR43808">
    <property type="entry name" value="ACETYLORNITHINE DEACETYLASE"/>
    <property type="match status" value="1"/>
</dbReference>
<reference evidence="10 11" key="1">
    <citation type="journal article" date="2015" name="Genome Announc.">
        <title>Expanding the biotechnology potential of lactobacilli through comparative genomics of 213 strains and associated genera.</title>
        <authorList>
            <person name="Sun Z."/>
            <person name="Harris H.M."/>
            <person name="McCann A."/>
            <person name="Guo C."/>
            <person name="Argimon S."/>
            <person name="Zhang W."/>
            <person name="Yang X."/>
            <person name="Jeffery I.B."/>
            <person name="Cooney J.C."/>
            <person name="Kagawa T.F."/>
            <person name="Liu W."/>
            <person name="Song Y."/>
            <person name="Salvetti E."/>
            <person name="Wrobel A."/>
            <person name="Rasinkangas P."/>
            <person name="Parkhill J."/>
            <person name="Rea M.C."/>
            <person name="O'Sullivan O."/>
            <person name="Ritari J."/>
            <person name="Douillard F.P."/>
            <person name="Paul Ross R."/>
            <person name="Yang R."/>
            <person name="Briner A.E."/>
            <person name="Felis G.E."/>
            <person name="de Vos W.M."/>
            <person name="Barrangou R."/>
            <person name="Klaenhammer T.R."/>
            <person name="Caufield P.W."/>
            <person name="Cui Y."/>
            <person name="Zhang H."/>
            <person name="O'Toole P.W."/>
        </authorList>
    </citation>
    <scope>NUCLEOTIDE SEQUENCE [LARGE SCALE GENOMIC DNA]</scope>
    <source>
        <strain evidence="10 11">DSM 14421</strain>
    </source>
</reference>
<dbReference type="EMBL" id="AZEY01000023">
    <property type="protein sequence ID" value="KRL68610.1"/>
    <property type="molecule type" value="Genomic_DNA"/>
</dbReference>
<dbReference type="RefSeq" id="WP_057864042.1">
    <property type="nucleotide sequence ID" value="NZ_AZEY01000023.1"/>
</dbReference>
<evidence type="ECO:0000313" key="10">
    <source>
        <dbReference type="EMBL" id="KRL68610.1"/>
    </source>
</evidence>
<dbReference type="PANTHER" id="PTHR43808:SF31">
    <property type="entry name" value="N-ACETYL-L-CITRULLINE DEACETYLASE"/>
    <property type="match status" value="1"/>
</dbReference>
<sequence length="454" mass="51538">MVIKPTDWDKIVQPYTGDISLLVNLIKWPTVYDKQTVSKRSPHGKALKDVLLWLKKIAEKWGLKTHLYRNEVLGIQLDGKSSNRIESVCHVDVVSVSGKWRFAPFSAEVSEGNLYGRGTQDMKFQLWSNLLSLKIIKDQGIIPDRTLRLVIGTDEERTMTDIKRYIDEAGLPEFAYTPDGSFPLCLGEKGVWTAKVFQRVQTRVSQIRTYQSSNAICDRVDVWIPENDNKRAIEFLVAKQVAFTLGEDKRIIFLGKSAHSSLPKDGENAIIPALKFIDVFYQEDWAKTYVKVFTDYYGTEIGIGDGQSRMGKTTLCLNRIRLDNSQLTLILDARYNDDTDDRELEELTAKSLPDALVTTVYVDPVTKTDMNNRFVDKLLKVYYQENPDDSREPYYSGGVSYSKAYSGRCVAFGIEGIDSSIPKLAHQTDEHVPLSIIPKTLSIYTRALYELSVI</sequence>
<evidence type="ECO:0000313" key="11">
    <source>
        <dbReference type="Proteomes" id="UP000052013"/>
    </source>
</evidence>
<evidence type="ECO:0000256" key="7">
    <source>
        <dbReference type="ARBA" id="ARBA00022997"/>
    </source>
</evidence>
<accession>A0A0R1SQ40</accession>
<dbReference type="GO" id="GO:0008270">
    <property type="term" value="F:zinc ion binding"/>
    <property type="evidence" value="ECO:0007669"/>
    <property type="project" value="InterPro"/>
</dbReference>
<evidence type="ECO:0000256" key="2">
    <source>
        <dbReference type="ARBA" id="ARBA00006247"/>
    </source>
</evidence>
<dbReference type="NCBIfam" id="TIGR01887">
    <property type="entry name" value="dipeptidaselike"/>
    <property type="match status" value="1"/>
</dbReference>
<protein>
    <recommendedName>
        <fullName evidence="9">Peptidase M20 dimerisation domain-containing protein</fullName>
    </recommendedName>
</protein>
<comment type="similarity">
    <text evidence="2">Belongs to the peptidase M20A family.</text>
</comment>
<keyword evidence="6" id="KW-0862">Zinc</keyword>
<dbReference type="AlphaFoldDB" id="A0A0R1SQ40"/>
<dbReference type="SUPFAM" id="SSF55031">
    <property type="entry name" value="Bacterial exopeptidase dimerisation domain"/>
    <property type="match status" value="1"/>
</dbReference>
<keyword evidence="7" id="KW-0224">Dipeptidase</keyword>
<dbReference type="GO" id="GO:0006508">
    <property type="term" value="P:proteolysis"/>
    <property type="evidence" value="ECO:0007669"/>
    <property type="project" value="UniProtKB-KW"/>
</dbReference>
<feature type="domain" description="Peptidase M20 dimerisation" evidence="9">
    <location>
        <begin position="250"/>
        <end position="312"/>
    </location>
</feature>
<dbReference type="GO" id="GO:0008777">
    <property type="term" value="F:acetylornithine deacetylase activity"/>
    <property type="evidence" value="ECO:0007669"/>
    <property type="project" value="TreeGrafter"/>
</dbReference>
<evidence type="ECO:0000256" key="4">
    <source>
        <dbReference type="ARBA" id="ARBA00022723"/>
    </source>
</evidence>
<dbReference type="InterPro" id="IPR010964">
    <property type="entry name" value="M20A_pepV-rel"/>
</dbReference>
<gene>
    <name evidence="10" type="ORF">FC85_GL002428</name>
</gene>
<keyword evidence="5" id="KW-0378">Hydrolase</keyword>
<dbReference type="InterPro" id="IPR036264">
    <property type="entry name" value="Bact_exopeptidase_dim_dom"/>
</dbReference>
<evidence type="ECO:0000259" key="9">
    <source>
        <dbReference type="Pfam" id="PF07687"/>
    </source>
</evidence>
<dbReference type="Pfam" id="PF01546">
    <property type="entry name" value="Peptidase_M20"/>
    <property type="match status" value="1"/>
</dbReference>
<evidence type="ECO:0000256" key="8">
    <source>
        <dbReference type="ARBA" id="ARBA00023049"/>
    </source>
</evidence>
<dbReference type="PATRIC" id="fig|1423739.3.peg.2524"/>
<name>A0A0R1SQ40_9LACO</name>
<dbReference type="STRING" id="1423739.FC85_GL002428"/>
<keyword evidence="3" id="KW-0645">Protease</keyword>
<dbReference type="Pfam" id="PF07687">
    <property type="entry name" value="M20_dimer"/>
    <property type="match status" value="1"/>
</dbReference>
<dbReference type="GO" id="GO:0016805">
    <property type="term" value="F:dipeptidase activity"/>
    <property type="evidence" value="ECO:0007669"/>
    <property type="project" value="UniProtKB-KW"/>
</dbReference>
<evidence type="ECO:0000256" key="5">
    <source>
        <dbReference type="ARBA" id="ARBA00022801"/>
    </source>
</evidence>
<organism evidence="10 11">
    <name type="scientific">Lentilactobacillus diolivorans DSM 14421</name>
    <dbReference type="NCBI Taxonomy" id="1423739"/>
    <lineage>
        <taxon>Bacteria</taxon>
        <taxon>Bacillati</taxon>
        <taxon>Bacillota</taxon>
        <taxon>Bacilli</taxon>
        <taxon>Lactobacillales</taxon>
        <taxon>Lactobacillaceae</taxon>
        <taxon>Lentilactobacillus</taxon>
    </lineage>
</organism>
<evidence type="ECO:0000256" key="3">
    <source>
        <dbReference type="ARBA" id="ARBA00022670"/>
    </source>
</evidence>